<feature type="region of interest" description="Disordered" evidence="1">
    <location>
        <begin position="83"/>
        <end position="127"/>
    </location>
</feature>
<feature type="compositionally biased region" description="Low complexity" evidence="1">
    <location>
        <begin position="105"/>
        <end position="122"/>
    </location>
</feature>
<dbReference type="Proteomes" id="UP001234989">
    <property type="component" value="Chromosome 8"/>
</dbReference>
<dbReference type="EMBL" id="CP133619">
    <property type="protein sequence ID" value="WMV42880.1"/>
    <property type="molecule type" value="Genomic_DNA"/>
</dbReference>
<accession>A0AAF0UB98</accession>
<proteinExistence type="predicted"/>
<feature type="region of interest" description="Disordered" evidence="1">
    <location>
        <begin position="1"/>
        <end position="30"/>
    </location>
</feature>
<reference evidence="2" key="1">
    <citation type="submission" date="2023-08" db="EMBL/GenBank/DDBJ databases">
        <title>A de novo genome assembly of Solanum verrucosum Schlechtendal, a Mexican diploid species geographically isolated from the other diploid A-genome species in potato relatives.</title>
        <authorList>
            <person name="Hosaka K."/>
        </authorList>
    </citation>
    <scope>NUCLEOTIDE SEQUENCE</scope>
    <source>
        <tissue evidence="2">Young leaves</tissue>
    </source>
</reference>
<feature type="compositionally biased region" description="Polar residues" evidence="1">
    <location>
        <begin position="83"/>
        <end position="104"/>
    </location>
</feature>
<protein>
    <submittedName>
        <fullName evidence="2">Uncharacterized protein</fullName>
    </submittedName>
</protein>
<evidence type="ECO:0000256" key="1">
    <source>
        <dbReference type="SAM" id="MobiDB-lite"/>
    </source>
</evidence>
<keyword evidence="3" id="KW-1185">Reference proteome</keyword>
<name>A0AAF0UB98_SOLVR</name>
<evidence type="ECO:0000313" key="2">
    <source>
        <dbReference type="EMBL" id="WMV42880.1"/>
    </source>
</evidence>
<feature type="compositionally biased region" description="Polar residues" evidence="1">
    <location>
        <begin position="1"/>
        <end position="13"/>
    </location>
</feature>
<organism evidence="2 3">
    <name type="scientific">Solanum verrucosum</name>
    <dbReference type="NCBI Taxonomy" id="315347"/>
    <lineage>
        <taxon>Eukaryota</taxon>
        <taxon>Viridiplantae</taxon>
        <taxon>Streptophyta</taxon>
        <taxon>Embryophyta</taxon>
        <taxon>Tracheophyta</taxon>
        <taxon>Spermatophyta</taxon>
        <taxon>Magnoliopsida</taxon>
        <taxon>eudicotyledons</taxon>
        <taxon>Gunneridae</taxon>
        <taxon>Pentapetalae</taxon>
        <taxon>asterids</taxon>
        <taxon>lamiids</taxon>
        <taxon>Solanales</taxon>
        <taxon>Solanaceae</taxon>
        <taxon>Solanoideae</taxon>
        <taxon>Solaneae</taxon>
        <taxon>Solanum</taxon>
    </lineage>
</organism>
<gene>
    <name evidence="2" type="ORF">MTR67_036265</name>
</gene>
<evidence type="ECO:0000313" key="3">
    <source>
        <dbReference type="Proteomes" id="UP001234989"/>
    </source>
</evidence>
<sequence length="182" mass="19087">MLSRSTSNASLGTQLLLPAPPSASIPSTTTKIDLLSGDDFSSPTTENVLALVPVGGEPQPASPVSHQNALALSFTSTQSALYPNGSVPGTTYTQGSNTAWNEQISQQQQQSPSPVYGGQSSSFPPPPWEAEAAESSQTVELPSVLSSKDCTAECSTEVLQVEQESFGCDEYDSGFAFSFIIF</sequence>
<dbReference type="AlphaFoldDB" id="A0AAF0UB98"/>